<organism evidence="2 3">
    <name type="scientific">Chaetoceros tenuissimus</name>
    <dbReference type="NCBI Taxonomy" id="426638"/>
    <lineage>
        <taxon>Eukaryota</taxon>
        <taxon>Sar</taxon>
        <taxon>Stramenopiles</taxon>
        <taxon>Ochrophyta</taxon>
        <taxon>Bacillariophyta</taxon>
        <taxon>Coscinodiscophyceae</taxon>
        <taxon>Chaetocerotophycidae</taxon>
        <taxon>Chaetocerotales</taxon>
        <taxon>Chaetocerotaceae</taxon>
        <taxon>Chaetoceros</taxon>
    </lineage>
</organism>
<gene>
    <name evidence="2" type="ORF">CTEN210_05749</name>
</gene>
<proteinExistence type="predicted"/>
<dbReference type="AlphaFoldDB" id="A0AAD3CP31"/>
<sequence length="153" mass="16757">MSSIPSQSSGTPSSAGKKRVLQREDASVTDLRGEWQQYVMKIIQTAVFSKAAVPKMKENSPVSTAHDPKLKAQEVAQKHLELTRAVSKMESVVRGKEEEVKGLVLDRASAGSVGRRRKKLKSEKAQNNSTTKTFDDDSDSDAENIASEPNLRS</sequence>
<evidence type="ECO:0000313" key="2">
    <source>
        <dbReference type="EMBL" id="GFH49273.1"/>
    </source>
</evidence>
<reference evidence="2 3" key="1">
    <citation type="journal article" date="2021" name="Sci. Rep.">
        <title>The genome of the diatom Chaetoceros tenuissimus carries an ancient integrated fragment of an extant virus.</title>
        <authorList>
            <person name="Hongo Y."/>
            <person name="Kimura K."/>
            <person name="Takaki Y."/>
            <person name="Yoshida Y."/>
            <person name="Baba S."/>
            <person name="Kobayashi G."/>
            <person name="Nagasaki K."/>
            <person name="Hano T."/>
            <person name="Tomaru Y."/>
        </authorList>
    </citation>
    <scope>NUCLEOTIDE SEQUENCE [LARGE SCALE GENOMIC DNA]</scope>
    <source>
        <strain evidence="2 3">NIES-3715</strain>
    </source>
</reference>
<name>A0AAD3CP31_9STRA</name>
<feature type="compositionally biased region" description="Low complexity" evidence="1">
    <location>
        <begin position="1"/>
        <end position="14"/>
    </location>
</feature>
<dbReference type="EMBL" id="BLLK01000038">
    <property type="protein sequence ID" value="GFH49273.1"/>
    <property type="molecule type" value="Genomic_DNA"/>
</dbReference>
<accession>A0AAD3CP31</accession>
<keyword evidence="3" id="KW-1185">Reference proteome</keyword>
<dbReference type="Proteomes" id="UP001054902">
    <property type="component" value="Unassembled WGS sequence"/>
</dbReference>
<comment type="caution">
    <text evidence="2">The sequence shown here is derived from an EMBL/GenBank/DDBJ whole genome shotgun (WGS) entry which is preliminary data.</text>
</comment>
<feature type="region of interest" description="Disordered" evidence="1">
    <location>
        <begin position="1"/>
        <end position="26"/>
    </location>
</feature>
<feature type="compositionally biased region" description="Basic and acidic residues" evidence="1">
    <location>
        <begin position="91"/>
        <end position="101"/>
    </location>
</feature>
<evidence type="ECO:0000313" key="3">
    <source>
        <dbReference type="Proteomes" id="UP001054902"/>
    </source>
</evidence>
<feature type="region of interest" description="Disordered" evidence="1">
    <location>
        <begin position="88"/>
        <end position="153"/>
    </location>
</feature>
<evidence type="ECO:0000256" key="1">
    <source>
        <dbReference type="SAM" id="MobiDB-lite"/>
    </source>
</evidence>
<protein>
    <submittedName>
        <fullName evidence="2">Uncharacterized protein</fullName>
    </submittedName>
</protein>